<gene>
    <name evidence="6" type="ORF">QSP1433_LOCUS9356</name>
</gene>
<evidence type="ECO:0000256" key="4">
    <source>
        <dbReference type="RuleBase" id="RU363019"/>
    </source>
</evidence>
<evidence type="ECO:0000256" key="2">
    <source>
        <dbReference type="ARBA" id="ARBA00023110"/>
    </source>
</evidence>
<name>A0A7S2S1T3_9STRA</name>
<sequence>MSVSIVTSLGRLKVELECDKVPKLCYNFLALAGSGYYDGLTFHRNLAEFMVQGGDPYVAARETEDGIEYYKGTNGPKGGESIWGANFDDHFHQELKHHERGVLSMANKGANTNASQFFITYGPQSHLDNVYCAFGKVVDGFEVLDAMEKVKVGKKNRPVDPIVIKTMLIHANPLADQGLTI</sequence>
<keyword evidence="2 4" id="KW-0697">Rotamase</keyword>
<dbReference type="PROSITE" id="PS50072">
    <property type="entry name" value="CSA_PPIASE_2"/>
    <property type="match status" value="1"/>
</dbReference>
<dbReference type="GO" id="GO:0006457">
    <property type="term" value="P:protein folding"/>
    <property type="evidence" value="ECO:0007669"/>
    <property type="project" value="InterPro"/>
</dbReference>
<dbReference type="Pfam" id="PF00160">
    <property type="entry name" value="Pro_isomerase"/>
    <property type="match status" value="1"/>
</dbReference>
<organism evidence="6">
    <name type="scientific">Mucochytrium quahogii</name>
    <dbReference type="NCBI Taxonomy" id="96639"/>
    <lineage>
        <taxon>Eukaryota</taxon>
        <taxon>Sar</taxon>
        <taxon>Stramenopiles</taxon>
        <taxon>Bigyra</taxon>
        <taxon>Labyrinthulomycetes</taxon>
        <taxon>Thraustochytrida</taxon>
        <taxon>Thraustochytriidae</taxon>
        <taxon>Mucochytrium</taxon>
    </lineage>
</organism>
<dbReference type="AlphaFoldDB" id="A0A7S2S1T3"/>
<dbReference type="PROSITE" id="PS00170">
    <property type="entry name" value="CSA_PPIASE_1"/>
    <property type="match status" value="1"/>
</dbReference>
<comment type="function">
    <text evidence="4">PPIases accelerate the folding of proteins. It catalyzes the cis-trans isomerization of proline imidic peptide bonds in oligopeptides.</text>
</comment>
<comment type="catalytic activity">
    <reaction evidence="1 4">
        <text>[protein]-peptidylproline (omega=180) = [protein]-peptidylproline (omega=0)</text>
        <dbReference type="Rhea" id="RHEA:16237"/>
        <dbReference type="Rhea" id="RHEA-COMP:10747"/>
        <dbReference type="Rhea" id="RHEA-COMP:10748"/>
        <dbReference type="ChEBI" id="CHEBI:83833"/>
        <dbReference type="ChEBI" id="CHEBI:83834"/>
        <dbReference type="EC" id="5.2.1.8"/>
    </reaction>
</comment>
<dbReference type="InterPro" id="IPR029000">
    <property type="entry name" value="Cyclophilin-like_dom_sf"/>
</dbReference>
<feature type="domain" description="PPIase cyclophilin-type" evidence="5">
    <location>
        <begin position="7"/>
        <end position="169"/>
    </location>
</feature>
<dbReference type="EMBL" id="HBHK01014893">
    <property type="protein sequence ID" value="CAD9687003.1"/>
    <property type="molecule type" value="Transcribed_RNA"/>
</dbReference>
<protein>
    <recommendedName>
        <fullName evidence="4">Peptidyl-prolyl cis-trans isomerase</fullName>
        <shortName evidence="4">PPIase</shortName>
        <ecNumber evidence="4">5.2.1.8</ecNumber>
    </recommendedName>
</protein>
<dbReference type="InterPro" id="IPR020892">
    <property type="entry name" value="Cyclophilin-type_PPIase_CS"/>
</dbReference>
<dbReference type="PRINTS" id="PR00153">
    <property type="entry name" value="CSAPPISMRASE"/>
</dbReference>
<proteinExistence type="inferred from homology"/>
<dbReference type="Gene3D" id="2.40.100.10">
    <property type="entry name" value="Cyclophilin-like"/>
    <property type="match status" value="1"/>
</dbReference>
<accession>A0A7S2S1T3</accession>
<reference evidence="6" key="1">
    <citation type="submission" date="2021-01" db="EMBL/GenBank/DDBJ databases">
        <authorList>
            <person name="Corre E."/>
            <person name="Pelletier E."/>
            <person name="Niang G."/>
            <person name="Scheremetjew M."/>
            <person name="Finn R."/>
            <person name="Kale V."/>
            <person name="Holt S."/>
            <person name="Cochrane G."/>
            <person name="Meng A."/>
            <person name="Brown T."/>
            <person name="Cohen L."/>
        </authorList>
    </citation>
    <scope>NUCLEOTIDE SEQUENCE</scope>
    <source>
        <strain evidence="6">NY070348D</strain>
    </source>
</reference>
<dbReference type="PANTHER" id="PTHR45625">
    <property type="entry name" value="PEPTIDYL-PROLYL CIS-TRANS ISOMERASE-RELATED"/>
    <property type="match status" value="1"/>
</dbReference>
<dbReference type="GO" id="GO:0003755">
    <property type="term" value="F:peptidyl-prolyl cis-trans isomerase activity"/>
    <property type="evidence" value="ECO:0007669"/>
    <property type="project" value="UniProtKB-UniRule"/>
</dbReference>
<dbReference type="InterPro" id="IPR002130">
    <property type="entry name" value="Cyclophilin-type_PPIase_dom"/>
</dbReference>
<keyword evidence="3 4" id="KW-0413">Isomerase</keyword>
<dbReference type="SUPFAM" id="SSF50891">
    <property type="entry name" value="Cyclophilin-like"/>
    <property type="match status" value="1"/>
</dbReference>
<evidence type="ECO:0000313" key="6">
    <source>
        <dbReference type="EMBL" id="CAD9687003.1"/>
    </source>
</evidence>
<dbReference type="PIRSF" id="PIRSF001467">
    <property type="entry name" value="Peptidylpro_ismrse"/>
    <property type="match status" value="1"/>
</dbReference>
<evidence type="ECO:0000259" key="5">
    <source>
        <dbReference type="PROSITE" id="PS50072"/>
    </source>
</evidence>
<dbReference type="PANTHER" id="PTHR45625:SF2">
    <property type="entry name" value="PEPTIDYL-PROLYL CIS-TRANS ISOMERASE-LIKE 3"/>
    <property type="match status" value="1"/>
</dbReference>
<dbReference type="InterPro" id="IPR024936">
    <property type="entry name" value="Cyclophilin-type_PPIase"/>
</dbReference>
<dbReference type="InterPro" id="IPR044666">
    <property type="entry name" value="Cyclophilin_A-like"/>
</dbReference>
<evidence type="ECO:0000256" key="3">
    <source>
        <dbReference type="ARBA" id="ARBA00023235"/>
    </source>
</evidence>
<comment type="similarity">
    <text evidence="4">Belongs to the cyclophilin-type PPIase family.</text>
</comment>
<evidence type="ECO:0000256" key="1">
    <source>
        <dbReference type="ARBA" id="ARBA00000971"/>
    </source>
</evidence>
<dbReference type="GO" id="GO:0071013">
    <property type="term" value="C:catalytic step 2 spliceosome"/>
    <property type="evidence" value="ECO:0007669"/>
    <property type="project" value="TreeGrafter"/>
</dbReference>
<dbReference type="EC" id="5.2.1.8" evidence="4"/>